<dbReference type="InterPro" id="IPR036928">
    <property type="entry name" value="AS_sf"/>
</dbReference>
<dbReference type="EMBL" id="JBANMG010000009">
    <property type="protein sequence ID" value="KAK6948893.1"/>
    <property type="molecule type" value="Genomic_DNA"/>
</dbReference>
<accession>A0AAX6M8U0</accession>
<comment type="caution">
    <text evidence="3">The sequence shown here is derived from an EMBL/GenBank/DDBJ whole genome shotgun (WGS) entry which is preliminary data.</text>
</comment>
<dbReference type="Pfam" id="PF01425">
    <property type="entry name" value="Amidase"/>
    <property type="match status" value="1"/>
</dbReference>
<reference evidence="3 4" key="1">
    <citation type="journal article" date="2024" name="Front Chem Biol">
        <title>Unveiling the potential of Daldinia eschscholtzii MFLUCC 19-0629 through bioactivity and bioinformatics studies for enhanced sustainable agriculture production.</title>
        <authorList>
            <person name="Brooks S."/>
            <person name="Weaver J.A."/>
            <person name="Klomchit A."/>
            <person name="Alharthi S.A."/>
            <person name="Onlamun T."/>
            <person name="Nurani R."/>
            <person name="Vong T.K."/>
            <person name="Alberti F."/>
            <person name="Greco C."/>
        </authorList>
    </citation>
    <scope>NUCLEOTIDE SEQUENCE [LARGE SCALE GENOMIC DNA]</scope>
    <source>
        <strain evidence="3">MFLUCC 19-0629</strain>
    </source>
</reference>
<keyword evidence="4" id="KW-1185">Reference proteome</keyword>
<dbReference type="GO" id="GO:0003824">
    <property type="term" value="F:catalytic activity"/>
    <property type="evidence" value="ECO:0007669"/>
    <property type="project" value="InterPro"/>
</dbReference>
<dbReference type="Gene3D" id="3.90.1300.10">
    <property type="entry name" value="Amidase signature (AS) domain"/>
    <property type="match status" value="1"/>
</dbReference>
<dbReference type="SUPFAM" id="SSF75304">
    <property type="entry name" value="Amidase signature (AS) enzymes"/>
    <property type="match status" value="1"/>
</dbReference>
<dbReference type="AlphaFoldDB" id="A0AAX6M8U0"/>
<feature type="domain" description="Amidase" evidence="2">
    <location>
        <begin position="31"/>
        <end position="422"/>
    </location>
</feature>
<name>A0AAX6M8U0_9PEZI</name>
<evidence type="ECO:0000313" key="3">
    <source>
        <dbReference type="EMBL" id="KAK6948893.1"/>
    </source>
</evidence>
<dbReference type="PANTHER" id="PTHR11895">
    <property type="entry name" value="TRANSAMIDASE"/>
    <property type="match status" value="1"/>
</dbReference>
<dbReference type="InterPro" id="IPR000120">
    <property type="entry name" value="Amidase"/>
</dbReference>
<proteinExistence type="predicted"/>
<evidence type="ECO:0000256" key="1">
    <source>
        <dbReference type="SAM" id="MobiDB-lite"/>
    </source>
</evidence>
<evidence type="ECO:0000313" key="4">
    <source>
        <dbReference type="Proteomes" id="UP001369815"/>
    </source>
</evidence>
<gene>
    <name evidence="3" type="ORF">Daesc_008964</name>
</gene>
<evidence type="ECO:0000259" key="2">
    <source>
        <dbReference type="Pfam" id="PF01425"/>
    </source>
</evidence>
<dbReference type="PANTHER" id="PTHR11895:SF7">
    <property type="entry name" value="GLUTAMYL-TRNA(GLN) AMIDOTRANSFERASE SUBUNIT A, MITOCHONDRIAL"/>
    <property type="match status" value="1"/>
</dbReference>
<sequence length="444" mass="47809">MNRKAMEPYQFTATQALVKFKDGSLTVEEYARSLLSRIKKRDDAVGAWAYLNPEYVIRQAKQLDSIPHERRGPLHGVALASADSSLDMPTQHNSPIYEGDEPKVDAAVVATLRHAGVLILGKTTTTEFASTATGPKTRNPHDATRTPGGSSSGSAAAVADFQAPIALGSQTGGSTIRPGSFNGIFAFKPTWNAISREGVKIYSLNLDTVGFFARNVEDLQLLADIFALEDDDIPRQADFSIKGSKFALLKTMAWPQAGPGTAAALEAGAKLLRDHGAEVEEIELPPEFNRMPEWHGVILDSDARATFLPEYRIAKDKLTSLLVEHVENTSRISRAAQLKAFDGVAALRPVIDKTAGKYTAVLTPSVVDEAPVGIEFTGSPAFNKIWTALHVPVVNVPGFRGENGMPVGLSLVAPRYRDRHLLVVSKAVGEIFQAEGGWQTGSPG</sequence>
<feature type="region of interest" description="Disordered" evidence="1">
    <location>
        <begin position="129"/>
        <end position="155"/>
    </location>
</feature>
<dbReference type="Proteomes" id="UP001369815">
    <property type="component" value="Unassembled WGS sequence"/>
</dbReference>
<organism evidence="3 4">
    <name type="scientific">Daldinia eschscholtzii</name>
    <dbReference type="NCBI Taxonomy" id="292717"/>
    <lineage>
        <taxon>Eukaryota</taxon>
        <taxon>Fungi</taxon>
        <taxon>Dikarya</taxon>
        <taxon>Ascomycota</taxon>
        <taxon>Pezizomycotina</taxon>
        <taxon>Sordariomycetes</taxon>
        <taxon>Xylariomycetidae</taxon>
        <taxon>Xylariales</taxon>
        <taxon>Hypoxylaceae</taxon>
        <taxon>Daldinia</taxon>
    </lineage>
</organism>
<dbReference type="InterPro" id="IPR023631">
    <property type="entry name" value="Amidase_dom"/>
</dbReference>
<protein>
    <recommendedName>
        <fullName evidence="2">Amidase domain-containing protein</fullName>
    </recommendedName>
</protein>